<accession>A0A9X2V452</accession>
<feature type="region of interest" description="Disordered" evidence="1">
    <location>
        <begin position="198"/>
        <end position="218"/>
    </location>
</feature>
<evidence type="ECO:0000313" key="3">
    <source>
        <dbReference type="Proteomes" id="UP001155144"/>
    </source>
</evidence>
<evidence type="ECO:0000313" key="2">
    <source>
        <dbReference type="EMBL" id="MCS4120922.1"/>
    </source>
</evidence>
<sequence>MHFSTRFVWRLCVPAGLTMDSDPPIWEPNMPAHFFVNACPTFHLCSSSFPGPPVVEGPSAERTASLAVERIGPVPQTWIGDRPTDAQWHKQHFLCCPPVRVWSFSLWVGLGHTDGLDNRAARTNRTPFGTPVDDDTEASTSRPRRGVGSASDQPSSTIGTVYDRLGLPAGPTDVRPMGSVQNCGIPVHTVSYRRHHAEGDALPFPPADRSSRICPRTT</sequence>
<proteinExistence type="predicted"/>
<protein>
    <submittedName>
        <fullName evidence="2">Uncharacterized protein</fullName>
    </submittedName>
</protein>
<gene>
    <name evidence="2" type="ORF">GGP45_001264</name>
</gene>
<dbReference type="AlphaFoldDB" id="A0A9X2V452"/>
<organism evidence="2 3">
    <name type="scientific">Salinibacter ruber</name>
    <dbReference type="NCBI Taxonomy" id="146919"/>
    <lineage>
        <taxon>Bacteria</taxon>
        <taxon>Pseudomonadati</taxon>
        <taxon>Rhodothermota</taxon>
        <taxon>Rhodothermia</taxon>
        <taxon>Rhodothermales</taxon>
        <taxon>Salinibacteraceae</taxon>
        <taxon>Salinibacter</taxon>
    </lineage>
</organism>
<feature type="region of interest" description="Disordered" evidence="1">
    <location>
        <begin position="115"/>
        <end position="178"/>
    </location>
</feature>
<reference evidence="2" key="1">
    <citation type="submission" date="2022-08" db="EMBL/GenBank/DDBJ databases">
        <title>Genomic Encyclopedia of Type Strains, Phase V (KMG-V): Genome sequencing to study the core and pangenomes of soil and plant-associated prokaryotes.</title>
        <authorList>
            <person name="Whitman W."/>
        </authorList>
    </citation>
    <scope>NUCLEOTIDE SEQUENCE</scope>
    <source>
        <strain evidence="2">SP3026</strain>
    </source>
</reference>
<dbReference type="EMBL" id="JANUBL010000002">
    <property type="protein sequence ID" value="MCS4120922.1"/>
    <property type="molecule type" value="Genomic_DNA"/>
</dbReference>
<comment type="caution">
    <text evidence="2">The sequence shown here is derived from an EMBL/GenBank/DDBJ whole genome shotgun (WGS) entry which is preliminary data.</text>
</comment>
<feature type="compositionally biased region" description="Polar residues" evidence="1">
    <location>
        <begin position="150"/>
        <end position="159"/>
    </location>
</feature>
<dbReference type="Proteomes" id="UP001155144">
    <property type="component" value="Unassembled WGS sequence"/>
</dbReference>
<name>A0A9X2V452_9BACT</name>
<evidence type="ECO:0000256" key="1">
    <source>
        <dbReference type="SAM" id="MobiDB-lite"/>
    </source>
</evidence>